<reference evidence="1" key="1">
    <citation type="submission" date="2021-02" db="EMBL/GenBank/DDBJ databases">
        <authorList>
            <person name="Nowell W R."/>
        </authorList>
    </citation>
    <scope>NUCLEOTIDE SEQUENCE</scope>
</reference>
<organism evidence="1 2">
    <name type="scientific">Adineta steineri</name>
    <dbReference type="NCBI Taxonomy" id="433720"/>
    <lineage>
        <taxon>Eukaryota</taxon>
        <taxon>Metazoa</taxon>
        <taxon>Spiralia</taxon>
        <taxon>Gnathifera</taxon>
        <taxon>Rotifera</taxon>
        <taxon>Eurotatoria</taxon>
        <taxon>Bdelloidea</taxon>
        <taxon>Adinetida</taxon>
        <taxon>Adinetidae</taxon>
        <taxon>Adineta</taxon>
    </lineage>
</organism>
<proteinExistence type="predicted"/>
<comment type="caution">
    <text evidence="1">The sequence shown here is derived from an EMBL/GenBank/DDBJ whole genome shotgun (WGS) entry which is preliminary data.</text>
</comment>
<protein>
    <submittedName>
        <fullName evidence="1">Uncharacterized protein</fullName>
    </submittedName>
</protein>
<gene>
    <name evidence="1" type="ORF">OXD698_LOCUS41675</name>
</gene>
<sequence length="21" mass="2306">MNDARYYHSASVLPNGNLLVA</sequence>
<dbReference type="AlphaFoldDB" id="A0A820CLP3"/>
<dbReference type="Proteomes" id="UP000663844">
    <property type="component" value="Unassembled WGS sequence"/>
</dbReference>
<accession>A0A820CLP3</accession>
<name>A0A820CLP3_9BILA</name>
<evidence type="ECO:0000313" key="2">
    <source>
        <dbReference type="Proteomes" id="UP000663844"/>
    </source>
</evidence>
<dbReference type="EMBL" id="CAJOAZ010010221">
    <property type="protein sequence ID" value="CAF4217157.1"/>
    <property type="molecule type" value="Genomic_DNA"/>
</dbReference>
<feature type="non-terminal residue" evidence="1">
    <location>
        <position position="21"/>
    </location>
</feature>
<evidence type="ECO:0000313" key="1">
    <source>
        <dbReference type="EMBL" id="CAF4217157.1"/>
    </source>
</evidence>